<dbReference type="Gene3D" id="1.10.225.10">
    <property type="entry name" value="Saposin-like"/>
    <property type="match status" value="1"/>
</dbReference>
<gene>
    <name evidence="6 7" type="primary">cnpy2</name>
</gene>
<dbReference type="Proteomes" id="UP000694891">
    <property type="component" value="Unplaced"/>
</dbReference>
<dbReference type="OrthoDB" id="192915at2759"/>
<organism evidence="4">
    <name type="scientific">Stegastes partitus</name>
    <name type="common">bicolor damselfish</name>
    <dbReference type="NCBI Taxonomy" id="144197"/>
    <lineage>
        <taxon>Eukaryota</taxon>
        <taxon>Metazoa</taxon>
        <taxon>Chordata</taxon>
        <taxon>Craniata</taxon>
        <taxon>Vertebrata</taxon>
        <taxon>Euteleostomi</taxon>
        <taxon>Actinopterygii</taxon>
        <taxon>Neopterygii</taxon>
        <taxon>Teleostei</taxon>
        <taxon>Neoteleostei</taxon>
        <taxon>Acanthomorphata</taxon>
        <taxon>Ovalentaria</taxon>
        <taxon>Pomacentridae</taxon>
        <taxon>Stegastes</taxon>
    </lineage>
</organism>
<evidence type="ECO:0000313" key="5">
    <source>
        <dbReference type="Proteomes" id="UP000694891"/>
    </source>
</evidence>
<dbReference type="RefSeq" id="XP_008282905.1">
    <property type="nucleotide sequence ID" value="XM_008284683.1"/>
</dbReference>
<evidence type="ECO:0000259" key="3">
    <source>
        <dbReference type="Pfam" id="PF11938"/>
    </source>
</evidence>
<dbReference type="PANTHER" id="PTHR13341:SF6">
    <property type="entry name" value="PROTEIN CANOPY HOMOLOG 2"/>
    <property type="match status" value="1"/>
</dbReference>
<feature type="chain" id="PRO_5044591052" evidence="2">
    <location>
        <begin position="24"/>
        <end position="184"/>
    </location>
</feature>
<protein>
    <submittedName>
        <fullName evidence="4">Canopy FGF signaling regulator 2</fullName>
    </submittedName>
    <submittedName>
        <fullName evidence="6 7">Protein canopy homolog 2</fullName>
    </submittedName>
</protein>
<dbReference type="GeneID" id="103359364"/>
<comment type="similarity">
    <text evidence="1">Belongs to the canopy family.</text>
</comment>
<evidence type="ECO:0000313" key="4">
    <source>
        <dbReference type="Ensembl" id="ENSSPAP00000002341.1"/>
    </source>
</evidence>
<name>A0A3B4Z507_9TELE</name>
<reference evidence="4" key="1">
    <citation type="submission" date="2023-09" db="UniProtKB">
        <authorList>
            <consortium name="Ensembl"/>
        </authorList>
    </citation>
    <scope>IDENTIFICATION</scope>
</reference>
<dbReference type="Ensembl" id="ENSSPAT00000002379.1">
    <property type="protein sequence ID" value="ENSSPAP00000002341.1"/>
    <property type="gene ID" value="ENSSPAG00000001791.1"/>
</dbReference>
<dbReference type="STRING" id="144197.ENSSPAP00000002341"/>
<evidence type="ECO:0000313" key="7">
    <source>
        <dbReference type="RefSeq" id="XP_008282906.1"/>
    </source>
</evidence>
<dbReference type="AlphaFoldDB" id="A0A3B4Z507"/>
<keyword evidence="2" id="KW-0732">Signal</keyword>
<dbReference type="GeneTree" id="ENSGT00940000164642"/>
<keyword evidence="5" id="KW-1185">Reference proteome</keyword>
<sequence length="184" mass="20710">MREAVVLLASWLFACLLLSCGQAARQGQDVRCGACRALVDEMEWAISQVDPKKMIQTGSFRINPDGSQSIREVPLARSEGNLLDLMESVCERMEDYGERIDSSTNRKSYVRIKSRSGEAMDLSEASLDSRVTATLKFACETIVEQNEDEIIEFFAHETDNVKDKLCSKRTDLCDHALKMPHDEL</sequence>
<dbReference type="InterPro" id="IPR042415">
    <property type="entry name" value="CNPY"/>
</dbReference>
<dbReference type="RefSeq" id="XP_008282906.1">
    <property type="nucleotide sequence ID" value="XM_008284684.1"/>
</dbReference>
<proteinExistence type="inferred from homology"/>
<dbReference type="CTD" id="10330"/>
<evidence type="ECO:0000313" key="6">
    <source>
        <dbReference type="RefSeq" id="XP_008282905.1"/>
    </source>
</evidence>
<evidence type="ECO:0000256" key="2">
    <source>
        <dbReference type="SAM" id="SignalP"/>
    </source>
</evidence>
<dbReference type="PANTHER" id="PTHR13341">
    <property type="entry name" value="MIR-INTERACTING SAPOSIN-LIKE PROTEIN"/>
    <property type="match status" value="1"/>
</dbReference>
<feature type="domain" description="DUF3456" evidence="3">
    <location>
        <begin position="31"/>
        <end position="173"/>
    </location>
</feature>
<feature type="signal peptide" evidence="2">
    <location>
        <begin position="1"/>
        <end position="23"/>
    </location>
</feature>
<dbReference type="Pfam" id="PF11938">
    <property type="entry name" value="DUF3456"/>
    <property type="match status" value="1"/>
</dbReference>
<dbReference type="InterPro" id="IPR021852">
    <property type="entry name" value="DUF3456"/>
</dbReference>
<dbReference type="GO" id="GO:0005783">
    <property type="term" value="C:endoplasmic reticulum"/>
    <property type="evidence" value="ECO:0007669"/>
    <property type="project" value="TreeGrafter"/>
</dbReference>
<dbReference type="PROSITE" id="PS51257">
    <property type="entry name" value="PROKAR_LIPOPROTEIN"/>
    <property type="match status" value="1"/>
</dbReference>
<accession>A0A3B4Z507</accession>
<evidence type="ECO:0000256" key="1">
    <source>
        <dbReference type="ARBA" id="ARBA00007285"/>
    </source>
</evidence>
<reference evidence="6 7" key="2">
    <citation type="submission" date="2025-04" db="UniProtKB">
        <authorList>
            <consortium name="RefSeq"/>
        </authorList>
    </citation>
    <scope>IDENTIFICATION</scope>
</reference>